<protein>
    <submittedName>
        <fullName evidence="2">GNAT family N-acetyltransferase</fullName>
    </submittedName>
</protein>
<dbReference type="InterPro" id="IPR000182">
    <property type="entry name" value="GNAT_dom"/>
</dbReference>
<dbReference type="SUPFAM" id="SSF55729">
    <property type="entry name" value="Acyl-CoA N-acyltransferases (Nat)"/>
    <property type="match status" value="1"/>
</dbReference>
<dbReference type="InterPro" id="IPR016181">
    <property type="entry name" value="Acyl_CoA_acyltransferase"/>
</dbReference>
<keyword evidence="2" id="KW-0808">Transferase</keyword>
<dbReference type="Pfam" id="PF24553">
    <property type="entry name" value="Rv0428c_C"/>
    <property type="match status" value="1"/>
</dbReference>
<evidence type="ECO:0000259" key="1">
    <source>
        <dbReference type="PROSITE" id="PS51186"/>
    </source>
</evidence>
<gene>
    <name evidence="2" type="ORF">HB778_27540</name>
</gene>
<reference evidence="3" key="1">
    <citation type="journal article" date="2020" name="Mol. Plant Microbe">
        <title>Rhizobial microsymbionts of the narrowly endemic Oxytropis species growing in Kamchatka are characterized by significant genetic diversity and possess a set of genes that are associated with T3SS and T6SS secretion systems and can affect the development of symbiosis.</title>
        <authorList>
            <person name="Safronova V."/>
            <person name="Guro P."/>
            <person name="Sazanova A."/>
            <person name="Kuznetsova I."/>
            <person name="Belimov A."/>
            <person name="Yakubov V."/>
            <person name="Chirak E."/>
            <person name="Afonin A."/>
            <person name="Gogolev Y."/>
            <person name="Andronov E."/>
            <person name="Tikhonovich I."/>
        </authorList>
    </citation>
    <scope>NUCLEOTIDE SEQUENCE [LARGE SCALE GENOMIC DNA]</scope>
    <source>
        <strain evidence="3">583</strain>
    </source>
</reference>
<dbReference type="GO" id="GO:0016747">
    <property type="term" value="F:acyltransferase activity, transferring groups other than amino-acyl groups"/>
    <property type="evidence" value="ECO:0007669"/>
    <property type="project" value="InterPro"/>
</dbReference>
<evidence type="ECO:0000313" key="2">
    <source>
        <dbReference type="EMBL" id="QND59892.1"/>
    </source>
</evidence>
<sequence>MTVRMTDDDLNWRMEEACRGAWPAAIETVVDGWLLRRSGGRIRRANSVNPLRGRRGAPDAVIDAAEAFYAGHGQTPLFRVPDIANELEAALVGRGYQLEGGTIHLHAGIDDLAEVRDEHVTVSPMPGEDWFAARFRMGAYDDTDRRVFRAMTGLIADDKAFVSCERDNEIAALAYGVIRDGLLVVESVETDARFRLQGLGRRTVGGLIDWAWRAGASAACLQVVADNTPARALYASLGFSRELYRYHYRRKAIAA</sequence>
<organism evidence="2 3">
    <name type="scientific">Mesorhizobium huakuii</name>
    <dbReference type="NCBI Taxonomy" id="28104"/>
    <lineage>
        <taxon>Bacteria</taxon>
        <taxon>Pseudomonadati</taxon>
        <taxon>Pseudomonadota</taxon>
        <taxon>Alphaproteobacteria</taxon>
        <taxon>Hyphomicrobiales</taxon>
        <taxon>Phyllobacteriaceae</taxon>
        <taxon>Mesorhizobium</taxon>
    </lineage>
</organism>
<dbReference type="Proteomes" id="UP000515465">
    <property type="component" value="Chromosome"/>
</dbReference>
<dbReference type="Gene3D" id="3.40.630.30">
    <property type="match status" value="1"/>
</dbReference>
<name>A0A7G6SZG0_9HYPH</name>
<feature type="domain" description="N-acetyltransferase" evidence="1">
    <location>
        <begin position="103"/>
        <end position="255"/>
    </location>
</feature>
<dbReference type="AlphaFoldDB" id="A0A7G6SZG0"/>
<dbReference type="InterPro" id="IPR056935">
    <property type="entry name" value="Rv0428c-like_C"/>
</dbReference>
<proteinExistence type="predicted"/>
<accession>A0A7G6SZG0</accession>
<dbReference type="PROSITE" id="PS51186">
    <property type="entry name" value="GNAT"/>
    <property type="match status" value="1"/>
</dbReference>
<dbReference type="EMBL" id="CP050296">
    <property type="protein sequence ID" value="QND59892.1"/>
    <property type="molecule type" value="Genomic_DNA"/>
</dbReference>
<evidence type="ECO:0000313" key="3">
    <source>
        <dbReference type="Proteomes" id="UP000515465"/>
    </source>
</evidence>